<evidence type="ECO:0000256" key="1">
    <source>
        <dbReference type="ARBA" id="ARBA00004196"/>
    </source>
</evidence>
<gene>
    <name evidence="3" type="ORF">ABE541_09095</name>
</gene>
<dbReference type="InterPro" id="IPR008929">
    <property type="entry name" value="Chondroitin_lyas"/>
</dbReference>
<dbReference type="RefSeq" id="WP_346581139.1">
    <property type="nucleotide sequence ID" value="NZ_JBDJNQ010000003.1"/>
</dbReference>
<feature type="domain" description="Heparinase II/III-like C-terminal" evidence="2">
    <location>
        <begin position="395"/>
        <end position="540"/>
    </location>
</feature>
<evidence type="ECO:0000259" key="2">
    <source>
        <dbReference type="Pfam" id="PF07940"/>
    </source>
</evidence>
<dbReference type="EMBL" id="JBDJNQ010000003">
    <property type="protein sequence ID" value="MEN5377414.1"/>
    <property type="molecule type" value="Genomic_DNA"/>
</dbReference>
<dbReference type="Gene3D" id="2.70.98.70">
    <property type="match status" value="1"/>
</dbReference>
<proteinExistence type="predicted"/>
<dbReference type="Pfam" id="PF07940">
    <property type="entry name" value="Hepar_II_III_C"/>
    <property type="match status" value="1"/>
</dbReference>
<organism evidence="3 4">
    <name type="scientific">Sphingobacterium kitahiroshimense</name>
    <dbReference type="NCBI Taxonomy" id="470446"/>
    <lineage>
        <taxon>Bacteria</taxon>
        <taxon>Pseudomonadati</taxon>
        <taxon>Bacteroidota</taxon>
        <taxon>Sphingobacteriia</taxon>
        <taxon>Sphingobacteriales</taxon>
        <taxon>Sphingobacteriaceae</taxon>
        <taxon>Sphingobacterium</taxon>
    </lineage>
</organism>
<dbReference type="Proteomes" id="UP001409291">
    <property type="component" value="Unassembled WGS sequence"/>
</dbReference>
<comment type="subcellular location">
    <subcellularLocation>
        <location evidence="1">Cell envelope</location>
    </subcellularLocation>
</comment>
<dbReference type="Gene3D" id="1.50.10.100">
    <property type="entry name" value="Chondroitin AC/alginate lyase"/>
    <property type="match status" value="1"/>
</dbReference>
<dbReference type="InterPro" id="IPR012480">
    <property type="entry name" value="Hepar_II_III_C"/>
</dbReference>
<keyword evidence="4" id="KW-1185">Reference proteome</keyword>
<name>A0ABV0BRJ3_9SPHI</name>
<comment type="caution">
    <text evidence="3">The sequence shown here is derived from an EMBL/GenBank/DDBJ whole genome shotgun (WGS) entry which is preliminary data.</text>
</comment>
<protein>
    <submittedName>
        <fullName evidence="3">Heparinase II/III family protein</fullName>
    </submittedName>
</protein>
<accession>A0ABV0BRJ3</accession>
<evidence type="ECO:0000313" key="3">
    <source>
        <dbReference type="EMBL" id="MEN5377414.1"/>
    </source>
</evidence>
<sequence>MLQINALGQHTLERHLSGAVLTNTINRIDDWRLEKKNEWNKAIQALSILEKSHIIKVAEDANSFTWPSLLATKYLEYKTDGNRTRYEDDINTRRSIVSHLVIGELVEGKGRFIPQIINGLWLMMEESTWVSPAHIVVQKSGIGLPDPLDDYIDLGAGRVAADLAMVYLLLGDELNQISPMITKKLKDVLQSRIINPYLARDDFWWMALQSNNMVNNWNIWINTNVLKVALLVEEDASRLKMIIQKLADSADKFIDSYAEDGACEEGPSYWLHAGGELGQMLLWLEDVSDGKVTFKEEHKLFNIGNYILNSHIYRNRYINFADAEAIQVPYPAKIWAYGTLYNDDNLKAYASYLTTLKSPSMSLGTVQDFLMHASIYGELSNHRKDFIAPQFHFYESLGQATMRSLNKKGNLFLATIGSNNGVSHNHNDVGSYMLYLDSTPVLIDVGVGTYTKETFSRNRYTLWNMQSQWHNLPVINGIQQKDGRSYHAEDVEYITNNETAQYRVNVAKAYPKEAAVQSWMRTIKMHAGNNEIRVEEQYQLEEFKKPQSISFISKIKPQLLKDGFFLQVDNGKKVFINFERETVTFSLETKEIEDPRLIKVWGGMLYKMNVLIKSMELRNQVIYKIIAN</sequence>
<evidence type="ECO:0000313" key="4">
    <source>
        <dbReference type="Proteomes" id="UP001409291"/>
    </source>
</evidence>
<dbReference type="SUPFAM" id="SSF48230">
    <property type="entry name" value="Chondroitin AC/alginate lyase"/>
    <property type="match status" value="1"/>
</dbReference>
<reference evidence="3 4" key="1">
    <citation type="submission" date="2024-04" db="EMBL/GenBank/DDBJ databases">
        <title>WGS of bacteria from Torrens River.</title>
        <authorList>
            <person name="Wyrsch E.R."/>
            <person name="Drigo B."/>
        </authorList>
    </citation>
    <scope>NUCLEOTIDE SEQUENCE [LARGE SCALE GENOMIC DNA]</scope>
    <source>
        <strain evidence="3 4">TWI391</strain>
    </source>
</reference>